<dbReference type="Pfam" id="PF08240">
    <property type="entry name" value="ADH_N"/>
    <property type="match status" value="1"/>
</dbReference>
<reference evidence="9" key="1">
    <citation type="journal article" date="2008" name="PLoS ONE">
        <title>Survival in nuclear waste, extreme resistance, and potential applications gleaned from the genome sequence of Kineococcus radiotolerans SRS30216.</title>
        <authorList>
            <person name="Bagwell C.E."/>
            <person name="Bhat S."/>
            <person name="Hawkins G.M."/>
            <person name="Smith B.W."/>
            <person name="Biswas T."/>
            <person name="Hoover T.R."/>
            <person name="Saunders E."/>
            <person name="Han C.S."/>
            <person name="Tsodikov O.V."/>
            <person name="Shimkets L.J."/>
        </authorList>
    </citation>
    <scope>NUCLEOTIDE SEQUENCE [LARGE SCALE GENOMIC DNA]</scope>
    <source>
        <strain evidence="9">ATCC BAA-149 / DSM 14245 / SRS30216</strain>
    </source>
</reference>
<feature type="domain" description="Enoyl reductase (ER)" evidence="7">
    <location>
        <begin position="17"/>
        <end position="374"/>
    </location>
</feature>
<dbReference type="STRING" id="266940.Krad_2224"/>
<dbReference type="Gene3D" id="3.90.180.10">
    <property type="entry name" value="Medium-chain alcohol dehydrogenases, catalytic domain"/>
    <property type="match status" value="1"/>
</dbReference>
<dbReference type="InterPro" id="IPR011032">
    <property type="entry name" value="GroES-like_sf"/>
</dbReference>
<protein>
    <submittedName>
        <fullName evidence="8">Alcohol dehydrogenase zinc-binding domain protein</fullName>
    </submittedName>
</protein>
<dbReference type="KEGG" id="kra:Krad_2224"/>
<dbReference type="InterPro" id="IPR020843">
    <property type="entry name" value="ER"/>
</dbReference>
<evidence type="ECO:0000313" key="8">
    <source>
        <dbReference type="EMBL" id="ABS03705.1"/>
    </source>
</evidence>
<sequence>MPTSKPSGDQTMLAAVLSPDSAEFVLERVPVPAPRAGEALIRVAACGVCHSDLHVLKGEIAFPRPAVLGHEISGTIVQLGDGVENLRVGDAVVGGFIMPCTRCDECQRGRDDLCPQFFAQNRLKGALFDGETRLRRTDGSPLAMYSMAGLAEYSVCPVSALAVLPSEVSMTSAAVLGCAGMTAYGAVHRAGSVQPGATVAVVAVGGLGMSMVQLAAAAGASTVVAVDVNDEKLAMARRLGATHTVNSAKEDAHAAVRAATGGRGVDVAIEALGRPATLRLAVDVLADGGRAVAVGLAAGNAEVGIEITPFVRRSRSLMGSFGARTRTDLPAVVDLAARGSFDPDALVTDVFSLEDVNEAYSRLDGGDILGRAVVSMGSSLS</sequence>
<dbReference type="PANTHER" id="PTHR43350">
    <property type="entry name" value="NAD-DEPENDENT ALCOHOL DEHYDROGENASE"/>
    <property type="match status" value="1"/>
</dbReference>
<evidence type="ECO:0000256" key="1">
    <source>
        <dbReference type="ARBA" id="ARBA00001947"/>
    </source>
</evidence>
<accession>A6WA66</accession>
<proteinExistence type="inferred from homology"/>
<keyword evidence="4 6" id="KW-0862">Zinc</keyword>
<dbReference type="EMBL" id="CP000750">
    <property type="protein sequence ID" value="ABS03705.1"/>
    <property type="molecule type" value="Genomic_DNA"/>
</dbReference>
<evidence type="ECO:0000313" key="9">
    <source>
        <dbReference type="Proteomes" id="UP000001116"/>
    </source>
</evidence>
<name>A6WA66_KINRD</name>
<dbReference type="InterPro" id="IPR013149">
    <property type="entry name" value="ADH-like_C"/>
</dbReference>
<evidence type="ECO:0000256" key="6">
    <source>
        <dbReference type="RuleBase" id="RU361277"/>
    </source>
</evidence>
<evidence type="ECO:0000256" key="2">
    <source>
        <dbReference type="ARBA" id="ARBA00008072"/>
    </source>
</evidence>
<dbReference type="Gene3D" id="3.40.50.720">
    <property type="entry name" value="NAD(P)-binding Rossmann-like Domain"/>
    <property type="match status" value="1"/>
</dbReference>
<comment type="similarity">
    <text evidence="2 6">Belongs to the zinc-containing alcohol dehydrogenase family.</text>
</comment>
<dbReference type="PROSITE" id="PS00059">
    <property type="entry name" value="ADH_ZINC"/>
    <property type="match status" value="1"/>
</dbReference>
<evidence type="ECO:0000256" key="3">
    <source>
        <dbReference type="ARBA" id="ARBA00022723"/>
    </source>
</evidence>
<dbReference type="AlphaFoldDB" id="A6WA66"/>
<dbReference type="GO" id="GO:0016491">
    <property type="term" value="F:oxidoreductase activity"/>
    <property type="evidence" value="ECO:0007669"/>
    <property type="project" value="UniProtKB-KW"/>
</dbReference>
<dbReference type="Pfam" id="PF00107">
    <property type="entry name" value="ADH_zinc_N"/>
    <property type="match status" value="1"/>
</dbReference>
<comment type="cofactor">
    <cofactor evidence="1 6">
        <name>Zn(2+)</name>
        <dbReference type="ChEBI" id="CHEBI:29105"/>
    </cofactor>
</comment>
<evidence type="ECO:0000259" key="7">
    <source>
        <dbReference type="SMART" id="SM00829"/>
    </source>
</evidence>
<dbReference type="Proteomes" id="UP000001116">
    <property type="component" value="Chromosome"/>
</dbReference>
<dbReference type="HOGENOM" id="CLU_026673_11_2_11"/>
<gene>
    <name evidence="8" type="ordered locus">Krad_2224</name>
</gene>
<keyword evidence="9" id="KW-1185">Reference proteome</keyword>
<dbReference type="InterPro" id="IPR036291">
    <property type="entry name" value="NAD(P)-bd_dom_sf"/>
</dbReference>
<dbReference type="RefSeq" id="WP_012088077.1">
    <property type="nucleotide sequence ID" value="NC_009664.2"/>
</dbReference>
<dbReference type="InterPro" id="IPR002328">
    <property type="entry name" value="ADH_Zn_CS"/>
</dbReference>
<evidence type="ECO:0000256" key="5">
    <source>
        <dbReference type="ARBA" id="ARBA00023002"/>
    </source>
</evidence>
<dbReference type="GO" id="GO:0008270">
    <property type="term" value="F:zinc ion binding"/>
    <property type="evidence" value="ECO:0007669"/>
    <property type="project" value="InterPro"/>
</dbReference>
<organism evidence="8 9">
    <name type="scientific">Kineococcus radiotolerans (strain ATCC BAA-149 / DSM 14245 / SRS30216)</name>
    <dbReference type="NCBI Taxonomy" id="266940"/>
    <lineage>
        <taxon>Bacteria</taxon>
        <taxon>Bacillati</taxon>
        <taxon>Actinomycetota</taxon>
        <taxon>Actinomycetes</taxon>
        <taxon>Kineosporiales</taxon>
        <taxon>Kineosporiaceae</taxon>
        <taxon>Kineococcus</taxon>
    </lineage>
</organism>
<dbReference type="eggNOG" id="COG1062">
    <property type="taxonomic scope" value="Bacteria"/>
</dbReference>
<dbReference type="SUPFAM" id="SSF50129">
    <property type="entry name" value="GroES-like"/>
    <property type="match status" value="1"/>
</dbReference>
<keyword evidence="5" id="KW-0560">Oxidoreductase</keyword>
<evidence type="ECO:0000256" key="4">
    <source>
        <dbReference type="ARBA" id="ARBA00022833"/>
    </source>
</evidence>
<dbReference type="PANTHER" id="PTHR43350:SF2">
    <property type="entry name" value="GROES-LIKE ZINC-BINDING ALCOHOL DEHYDROGENASE FAMILY PROTEIN"/>
    <property type="match status" value="1"/>
</dbReference>
<dbReference type="InterPro" id="IPR013154">
    <property type="entry name" value="ADH-like_N"/>
</dbReference>
<dbReference type="CDD" id="cd08263">
    <property type="entry name" value="Zn_ADH10"/>
    <property type="match status" value="1"/>
</dbReference>
<keyword evidence="3 6" id="KW-0479">Metal-binding</keyword>
<dbReference type="SUPFAM" id="SSF51735">
    <property type="entry name" value="NAD(P)-binding Rossmann-fold domains"/>
    <property type="match status" value="1"/>
</dbReference>
<dbReference type="SMART" id="SM00829">
    <property type="entry name" value="PKS_ER"/>
    <property type="match status" value="1"/>
</dbReference>